<dbReference type="Gene3D" id="3.40.10.10">
    <property type="entry name" value="DNA Methylphosphotriester Repair Domain"/>
    <property type="match status" value="1"/>
</dbReference>
<dbReference type="Gene3D" id="3.30.160.70">
    <property type="entry name" value="Methylated DNA-protein cysteine methyltransferase domain"/>
    <property type="match status" value="1"/>
</dbReference>
<accession>A0A6G7ZPJ4</accession>
<dbReference type="InterPro" id="IPR004026">
    <property type="entry name" value="Ada_DNA_repair_Zn-bd"/>
</dbReference>
<name>A0A6G7ZPJ4_9SPHN</name>
<keyword evidence="13" id="KW-0862">Zinc</keyword>
<dbReference type="RefSeq" id="WP_166095202.1">
    <property type="nucleotide sequence ID" value="NZ_CP049871.1"/>
</dbReference>
<dbReference type="SUPFAM" id="SSF46767">
    <property type="entry name" value="Methylated DNA-protein cysteine methyltransferase, C-terminal domain"/>
    <property type="match status" value="1"/>
</dbReference>
<evidence type="ECO:0000256" key="6">
    <source>
        <dbReference type="ARBA" id="ARBA00022763"/>
    </source>
</evidence>
<gene>
    <name evidence="15" type="ORF">G7078_08900</name>
</gene>
<dbReference type="FunFam" id="1.10.10.10:FF:000214">
    <property type="entry name" value="Methylated-DNA--protein-cysteine methyltransferase"/>
    <property type="match status" value="1"/>
</dbReference>
<dbReference type="PROSITE" id="PS01124">
    <property type="entry name" value="HTH_ARAC_FAMILY_2"/>
    <property type="match status" value="1"/>
</dbReference>
<dbReference type="InterPro" id="IPR036388">
    <property type="entry name" value="WH-like_DNA-bd_sf"/>
</dbReference>
<proteinExistence type="inferred from homology"/>
<feature type="active site" description="Nucleophile; methyl group acceptor from either O6-methylguanine or O4-methylthymine" evidence="12">
    <location>
        <position position="310"/>
    </location>
</feature>
<evidence type="ECO:0000256" key="8">
    <source>
        <dbReference type="ARBA" id="ARBA00023159"/>
    </source>
</evidence>
<dbReference type="GO" id="GO:0032259">
    <property type="term" value="P:methylation"/>
    <property type="evidence" value="ECO:0007669"/>
    <property type="project" value="UniProtKB-KW"/>
</dbReference>
<dbReference type="GO" id="GO:0003700">
    <property type="term" value="F:DNA-binding transcription factor activity"/>
    <property type="evidence" value="ECO:0007669"/>
    <property type="project" value="InterPro"/>
</dbReference>
<evidence type="ECO:0000256" key="1">
    <source>
        <dbReference type="ARBA" id="ARBA00001286"/>
    </source>
</evidence>
<dbReference type="Pfam" id="PF01035">
    <property type="entry name" value="DNA_binding_1"/>
    <property type="match status" value="1"/>
</dbReference>
<feature type="binding site" evidence="13">
    <location>
        <position position="67"/>
    </location>
    <ligand>
        <name>Zn(2+)</name>
        <dbReference type="ChEBI" id="CHEBI:29105"/>
    </ligand>
</feature>
<comment type="catalytic activity">
    <reaction evidence="11">
        <text>a 6-O-methyl-2'-deoxyguanosine in DNA + L-cysteinyl-[protein] = S-methyl-L-cysteinyl-[protein] + a 2'-deoxyguanosine in DNA</text>
        <dbReference type="Rhea" id="RHEA:24000"/>
        <dbReference type="Rhea" id="RHEA-COMP:10131"/>
        <dbReference type="Rhea" id="RHEA-COMP:10132"/>
        <dbReference type="Rhea" id="RHEA-COMP:11367"/>
        <dbReference type="Rhea" id="RHEA-COMP:11368"/>
        <dbReference type="ChEBI" id="CHEBI:29950"/>
        <dbReference type="ChEBI" id="CHEBI:82612"/>
        <dbReference type="ChEBI" id="CHEBI:85445"/>
        <dbReference type="ChEBI" id="CHEBI:85448"/>
        <dbReference type="EC" id="2.1.1.63"/>
    </reaction>
</comment>
<evidence type="ECO:0000256" key="9">
    <source>
        <dbReference type="ARBA" id="ARBA00023163"/>
    </source>
</evidence>
<dbReference type="InterPro" id="IPR016221">
    <property type="entry name" value="Bifunct_regulatory_prot_Ada"/>
</dbReference>
<evidence type="ECO:0000256" key="5">
    <source>
        <dbReference type="ARBA" id="ARBA00022679"/>
    </source>
</evidence>
<dbReference type="Gene3D" id="1.10.10.60">
    <property type="entry name" value="Homeodomain-like"/>
    <property type="match status" value="2"/>
</dbReference>
<feature type="binding site" evidence="13">
    <location>
        <position position="37"/>
    </location>
    <ligand>
        <name>Zn(2+)</name>
        <dbReference type="ChEBI" id="CHEBI:29105"/>
    </ligand>
</feature>
<dbReference type="InterPro" id="IPR014048">
    <property type="entry name" value="MethylDNA_cys_MeTrfase_DNA-bd"/>
</dbReference>
<feature type="domain" description="HTH araC/xylS-type" evidence="14">
    <location>
        <begin position="95"/>
        <end position="176"/>
    </location>
</feature>
<keyword evidence="8" id="KW-0010">Activator</keyword>
<dbReference type="SUPFAM" id="SSF46689">
    <property type="entry name" value="Homeodomain-like"/>
    <property type="match status" value="1"/>
</dbReference>
<feature type="binding site" evidence="13">
    <location>
        <position position="64"/>
    </location>
    <ligand>
        <name>Zn(2+)</name>
        <dbReference type="ChEBI" id="CHEBI:29105"/>
    </ligand>
</feature>
<keyword evidence="7" id="KW-0805">Transcription regulation</keyword>
<keyword evidence="6" id="KW-0227">DNA damage</keyword>
<dbReference type="Gene3D" id="1.10.10.10">
    <property type="entry name" value="Winged helix-like DNA-binding domain superfamily/Winged helix DNA-binding domain"/>
    <property type="match status" value="1"/>
</dbReference>
<evidence type="ECO:0000256" key="3">
    <source>
        <dbReference type="ARBA" id="ARBA00011918"/>
    </source>
</evidence>
<feature type="active site" description="Nucleophile; methyl group acceptor from methylphosphotriester" evidence="12">
    <location>
        <position position="33"/>
    </location>
</feature>
<comment type="cofactor">
    <cofactor evidence="13">
        <name>Zn(2+)</name>
        <dbReference type="ChEBI" id="CHEBI:29105"/>
    </cofactor>
    <text evidence="13">Binds 1 zinc ion per subunit.</text>
</comment>
<keyword evidence="10" id="KW-0234">DNA repair</keyword>
<reference evidence="15 16" key="1">
    <citation type="submission" date="2020-03" db="EMBL/GenBank/DDBJ databases">
        <title>Sphingomonas sp. nov., isolated from fish.</title>
        <authorList>
            <person name="Hyun D.-W."/>
            <person name="Bae J.-W."/>
        </authorList>
    </citation>
    <scope>NUCLEOTIDE SEQUENCE [LARGE SCALE GENOMIC DNA]</scope>
    <source>
        <strain evidence="15 16">HDW15C</strain>
    </source>
</reference>
<dbReference type="GO" id="GO:0008270">
    <property type="term" value="F:zinc ion binding"/>
    <property type="evidence" value="ECO:0007669"/>
    <property type="project" value="InterPro"/>
</dbReference>
<evidence type="ECO:0000259" key="14">
    <source>
        <dbReference type="PROSITE" id="PS01124"/>
    </source>
</evidence>
<dbReference type="EC" id="2.1.1.63" evidence="3"/>
<dbReference type="InterPro" id="IPR036631">
    <property type="entry name" value="MGMT_N_sf"/>
</dbReference>
<dbReference type="GO" id="GO:0043565">
    <property type="term" value="F:sequence-specific DNA binding"/>
    <property type="evidence" value="ECO:0007669"/>
    <property type="project" value="InterPro"/>
</dbReference>
<dbReference type="SUPFAM" id="SSF57884">
    <property type="entry name" value="Ada DNA repair protein, N-terminal domain (N-Ada 10)"/>
    <property type="match status" value="1"/>
</dbReference>
<dbReference type="PANTHER" id="PTHR10815:SF14">
    <property type="entry name" value="BIFUNCTIONAL TRANSCRIPTIONAL ACTIVATOR_DNA REPAIR ENZYME ADA"/>
    <property type="match status" value="1"/>
</dbReference>
<dbReference type="GO" id="GO:0003908">
    <property type="term" value="F:methylated-DNA-[protein]-cysteine S-methyltransferase activity"/>
    <property type="evidence" value="ECO:0007669"/>
    <property type="project" value="UniProtKB-EC"/>
</dbReference>
<dbReference type="CDD" id="cd06445">
    <property type="entry name" value="ATase"/>
    <property type="match status" value="1"/>
</dbReference>
<dbReference type="InterPro" id="IPR001497">
    <property type="entry name" value="MethylDNA_cys_MeTrfase_AS"/>
</dbReference>
<dbReference type="SMART" id="SM00342">
    <property type="entry name" value="HTH_ARAC"/>
    <property type="match status" value="1"/>
</dbReference>
<dbReference type="InterPro" id="IPR035451">
    <property type="entry name" value="Ada-like_dom_sf"/>
</dbReference>
<evidence type="ECO:0000256" key="7">
    <source>
        <dbReference type="ARBA" id="ARBA00023015"/>
    </source>
</evidence>
<comment type="catalytic activity">
    <reaction evidence="1">
        <text>a 4-O-methyl-thymidine in DNA + L-cysteinyl-[protein] = a thymidine in DNA + S-methyl-L-cysteinyl-[protein]</text>
        <dbReference type="Rhea" id="RHEA:53428"/>
        <dbReference type="Rhea" id="RHEA-COMP:10131"/>
        <dbReference type="Rhea" id="RHEA-COMP:10132"/>
        <dbReference type="Rhea" id="RHEA-COMP:13555"/>
        <dbReference type="Rhea" id="RHEA-COMP:13556"/>
        <dbReference type="ChEBI" id="CHEBI:29950"/>
        <dbReference type="ChEBI" id="CHEBI:82612"/>
        <dbReference type="ChEBI" id="CHEBI:137386"/>
        <dbReference type="ChEBI" id="CHEBI:137387"/>
        <dbReference type="EC" id="2.1.1.63"/>
    </reaction>
</comment>
<dbReference type="AlphaFoldDB" id="A0A6G7ZPJ4"/>
<dbReference type="PANTHER" id="PTHR10815">
    <property type="entry name" value="METHYLATED-DNA--PROTEIN-CYSTEINE METHYLTRANSFERASE"/>
    <property type="match status" value="1"/>
</dbReference>
<keyword evidence="9" id="KW-0804">Transcription</keyword>
<evidence type="ECO:0000256" key="2">
    <source>
        <dbReference type="ARBA" id="ARBA00008711"/>
    </source>
</evidence>
<keyword evidence="4 15" id="KW-0489">Methyltransferase</keyword>
<protein>
    <recommendedName>
        <fullName evidence="3">methylated-DNA--[protein]-cysteine S-methyltransferase</fullName>
        <ecNumber evidence="3">2.1.1.63</ecNumber>
    </recommendedName>
</protein>
<dbReference type="NCBIfam" id="TIGR00589">
    <property type="entry name" value="ogt"/>
    <property type="match status" value="1"/>
</dbReference>
<evidence type="ECO:0000256" key="10">
    <source>
        <dbReference type="ARBA" id="ARBA00023204"/>
    </source>
</evidence>
<dbReference type="EMBL" id="CP049871">
    <property type="protein sequence ID" value="QIL02891.1"/>
    <property type="molecule type" value="Genomic_DNA"/>
</dbReference>
<sequence length="347" mass="37385">MIEQQDAWSAFERRDKAFDGRFVVAVTTTRIYCKPSCPARRPRRENVLFYAAGTAARAAGFRACLRCRPDETGRDAQAVKRALALIGSSEVPPALGALADAVGYAPHHFQRVFKRAVGISPAQYARGLRAKRAEANLEEQGPVTDAIYDAGYSGPSRFYDDAKGRLGMTPSAWRDGGRGHTIRYVITNSPLGPLFVAATDKGICRLTFGEDESALKRRFPNADVRPDDGTIRPWVEAALKAIDAPADAPEVPVDVRGTAFQEAVWNELRKIPLGQTRSYADIAAAVGQPGAVRAVGTANGSNPVSVLVPCHRVIRSDGTLGGYGGGIENKKKLLEAEGIVGQQRLDI</sequence>
<dbReference type="InterPro" id="IPR008332">
    <property type="entry name" value="MethylG_MeTrfase_N"/>
</dbReference>
<dbReference type="InterPro" id="IPR018060">
    <property type="entry name" value="HTH_AraC"/>
</dbReference>
<evidence type="ECO:0000313" key="15">
    <source>
        <dbReference type="EMBL" id="QIL02891.1"/>
    </source>
</evidence>
<evidence type="ECO:0000256" key="4">
    <source>
        <dbReference type="ARBA" id="ARBA00022603"/>
    </source>
</evidence>
<dbReference type="PIRSF" id="PIRSF000409">
    <property type="entry name" value="Ada"/>
    <property type="match status" value="1"/>
</dbReference>
<dbReference type="Pfam" id="PF12833">
    <property type="entry name" value="HTH_18"/>
    <property type="match status" value="1"/>
</dbReference>
<organism evidence="15 16">
    <name type="scientific">Sphingomonas sinipercae</name>
    <dbReference type="NCBI Taxonomy" id="2714944"/>
    <lineage>
        <taxon>Bacteria</taxon>
        <taxon>Pseudomonadati</taxon>
        <taxon>Pseudomonadota</taxon>
        <taxon>Alphaproteobacteria</taxon>
        <taxon>Sphingomonadales</taxon>
        <taxon>Sphingomonadaceae</taxon>
        <taxon>Sphingomonas</taxon>
    </lineage>
</organism>
<keyword evidence="13" id="KW-0479">Metal-binding</keyword>
<evidence type="ECO:0000313" key="16">
    <source>
        <dbReference type="Proteomes" id="UP000502502"/>
    </source>
</evidence>
<feature type="binding site" evidence="13">
    <location>
        <position position="33"/>
    </location>
    <ligand>
        <name>Zn(2+)</name>
        <dbReference type="ChEBI" id="CHEBI:29105"/>
    </ligand>
</feature>
<dbReference type="InterPro" id="IPR009057">
    <property type="entry name" value="Homeodomain-like_sf"/>
</dbReference>
<dbReference type="GO" id="GO:0006281">
    <property type="term" value="P:DNA repair"/>
    <property type="evidence" value="ECO:0007669"/>
    <property type="project" value="UniProtKB-KW"/>
</dbReference>
<evidence type="ECO:0000256" key="13">
    <source>
        <dbReference type="PIRSR" id="PIRSR000409-3"/>
    </source>
</evidence>
<evidence type="ECO:0000256" key="11">
    <source>
        <dbReference type="ARBA" id="ARBA00049348"/>
    </source>
</evidence>
<dbReference type="PROSITE" id="PS00374">
    <property type="entry name" value="MGMT"/>
    <property type="match status" value="1"/>
</dbReference>
<dbReference type="InterPro" id="IPR036217">
    <property type="entry name" value="MethylDNA_cys_MeTrfase_DNAb"/>
</dbReference>
<keyword evidence="5 15" id="KW-0808">Transferase</keyword>
<dbReference type="Proteomes" id="UP000502502">
    <property type="component" value="Chromosome"/>
</dbReference>
<dbReference type="SUPFAM" id="SSF53155">
    <property type="entry name" value="Methylated DNA-protein cysteine methyltransferase domain"/>
    <property type="match status" value="1"/>
</dbReference>
<evidence type="ECO:0000256" key="12">
    <source>
        <dbReference type="PIRSR" id="PIRSR000409-1"/>
    </source>
</evidence>
<comment type="similarity">
    <text evidence="2">Belongs to the MGMT family.</text>
</comment>
<dbReference type="KEGG" id="ssin:G7078_08900"/>
<dbReference type="Pfam" id="PF02805">
    <property type="entry name" value="Ada_Zn_binding"/>
    <property type="match status" value="1"/>
</dbReference>
<keyword evidence="16" id="KW-1185">Reference proteome</keyword>
<dbReference type="Pfam" id="PF02870">
    <property type="entry name" value="Methyltransf_1N"/>
    <property type="match status" value="1"/>
</dbReference>